<proteinExistence type="predicted"/>
<gene>
    <name evidence="1" type="ORF">ROI90_04820</name>
</gene>
<evidence type="ECO:0008006" key="3">
    <source>
        <dbReference type="Google" id="ProtNLM"/>
    </source>
</evidence>
<dbReference type="Proteomes" id="UP001250698">
    <property type="component" value="Unassembled WGS sequence"/>
</dbReference>
<comment type="caution">
    <text evidence="1">The sequence shown here is derived from an EMBL/GenBank/DDBJ whole genome shotgun (WGS) entry which is preliminary data.</text>
</comment>
<protein>
    <recommendedName>
        <fullName evidence="3">DUF922 domain-containing protein</fullName>
    </recommendedName>
</protein>
<sequence>MLAFLFTFFFSLQRLLTAAPEKPLVLQAAPLPVANPLFSVGAVRDERPGRPAVAWLLTPTSAMVQPVELQGGTEAALRQFAARSLPAASARYRVTVRVLECRVQEVAAANRQAAGQLTVRLAFDWQNPEGRTHTLTEYRSGARYQRPLTDRTAVEAALQQNLQGALRYLQQWLTKAVKQDARLATAVRPTFSYDIHQTEQDTVFYDPNRPLTWADFTGSPRSKGKYAAAVYSSFAYQGWPRLNNGVIDLNIRLKVFMVRSSSWVAPEQRTAYNLNHEQRHFDITRLIVERYRRKATPDSLTVDDFNSILGWQYLKSFTEMNHLQDQYDQETHGGTDAAAQQRWNRRIDAELAAALR</sequence>
<organism evidence="1 2">
    <name type="scientific">Hymenobacter endophyticus</name>
    <dbReference type="NCBI Taxonomy" id="3076335"/>
    <lineage>
        <taxon>Bacteria</taxon>
        <taxon>Pseudomonadati</taxon>
        <taxon>Bacteroidota</taxon>
        <taxon>Cytophagia</taxon>
        <taxon>Cytophagales</taxon>
        <taxon>Hymenobacteraceae</taxon>
        <taxon>Hymenobacter</taxon>
    </lineage>
</organism>
<keyword evidence="2" id="KW-1185">Reference proteome</keyword>
<accession>A0ABU3TED3</accession>
<evidence type="ECO:0000313" key="2">
    <source>
        <dbReference type="Proteomes" id="UP001250698"/>
    </source>
</evidence>
<dbReference type="RefSeq" id="WP_315997199.1">
    <property type="nucleotide sequence ID" value="NZ_JAWDJT010000002.1"/>
</dbReference>
<evidence type="ECO:0000313" key="1">
    <source>
        <dbReference type="EMBL" id="MDU0369708.1"/>
    </source>
</evidence>
<dbReference type="EMBL" id="JAWDJT010000002">
    <property type="protein sequence ID" value="MDU0369708.1"/>
    <property type="molecule type" value="Genomic_DNA"/>
</dbReference>
<reference evidence="1 2" key="1">
    <citation type="submission" date="2023-10" db="EMBL/GenBank/DDBJ databases">
        <title>Hymenobacter endophyticus sp. nov., an isolate from the leaf tissues of wheat.</title>
        <authorList>
            <person name="Dai Y."/>
        </authorList>
    </citation>
    <scope>NUCLEOTIDE SEQUENCE [LARGE SCALE GENOMIC DNA]</scope>
    <source>
        <strain evidence="1 2">ZK17L-C2</strain>
    </source>
</reference>
<name>A0ABU3TED3_9BACT</name>